<dbReference type="AlphaFoldDB" id="A0A7W3LN71"/>
<name>A0A7W3LN71_ACTNM</name>
<organism evidence="1 2">
    <name type="scientific">Actinomadura namibiensis</name>
    <dbReference type="NCBI Taxonomy" id="182080"/>
    <lineage>
        <taxon>Bacteria</taxon>
        <taxon>Bacillati</taxon>
        <taxon>Actinomycetota</taxon>
        <taxon>Actinomycetes</taxon>
        <taxon>Streptosporangiales</taxon>
        <taxon>Thermomonosporaceae</taxon>
        <taxon>Actinomadura</taxon>
    </lineage>
</organism>
<reference evidence="1 2" key="1">
    <citation type="submission" date="2020-08" db="EMBL/GenBank/DDBJ databases">
        <title>Genomic Encyclopedia of Type Strains, Phase IV (KMG-IV): sequencing the most valuable type-strain genomes for metagenomic binning, comparative biology and taxonomic classification.</title>
        <authorList>
            <person name="Goeker M."/>
        </authorList>
    </citation>
    <scope>NUCLEOTIDE SEQUENCE [LARGE SCALE GENOMIC DNA]</scope>
    <source>
        <strain evidence="1 2">DSM 44197</strain>
    </source>
</reference>
<dbReference type="SUPFAM" id="SSF46565">
    <property type="entry name" value="Chaperone J-domain"/>
    <property type="match status" value="1"/>
</dbReference>
<proteinExistence type="predicted"/>
<sequence length="81" mass="9357">MPDPRPSPADERAAYRAWLRANHPDLGGDPEAFRAGLETWRGRRRPAAWAHTEIVAVRRRGGPVALIGRWRARRLRARRLR</sequence>
<gene>
    <name evidence="1" type="ORF">HNR61_002861</name>
</gene>
<dbReference type="EMBL" id="JACJIA010000003">
    <property type="protein sequence ID" value="MBA8951230.1"/>
    <property type="molecule type" value="Genomic_DNA"/>
</dbReference>
<evidence type="ECO:0000313" key="2">
    <source>
        <dbReference type="Proteomes" id="UP000572680"/>
    </source>
</evidence>
<dbReference type="InterPro" id="IPR036869">
    <property type="entry name" value="J_dom_sf"/>
</dbReference>
<protein>
    <submittedName>
        <fullName evidence="1">Uncharacterized protein</fullName>
    </submittedName>
</protein>
<dbReference type="Proteomes" id="UP000572680">
    <property type="component" value="Unassembled WGS sequence"/>
</dbReference>
<evidence type="ECO:0000313" key="1">
    <source>
        <dbReference type="EMBL" id="MBA8951230.1"/>
    </source>
</evidence>
<dbReference type="RefSeq" id="WP_182843588.1">
    <property type="nucleotide sequence ID" value="NZ_BAAALP010000009.1"/>
</dbReference>
<comment type="caution">
    <text evidence="1">The sequence shown here is derived from an EMBL/GenBank/DDBJ whole genome shotgun (WGS) entry which is preliminary data.</text>
</comment>
<accession>A0A7W3LN71</accession>
<keyword evidence="2" id="KW-1185">Reference proteome</keyword>